<evidence type="ECO:0000256" key="5">
    <source>
        <dbReference type="ARBA" id="ARBA00018429"/>
    </source>
</evidence>
<dbReference type="NCBIfam" id="NF003591">
    <property type="entry name" value="PRK05254.1-4"/>
    <property type="match status" value="1"/>
</dbReference>
<dbReference type="Proteomes" id="UP000032633">
    <property type="component" value="Chromosome"/>
</dbReference>
<dbReference type="GO" id="GO:0005737">
    <property type="term" value="C:cytoplasm"/>
    <property type="evidence" value="ECO:0007669"/>
    <property type="project" value="UniProtKB-SubCell"/>
</dbReference>
<protein>
    <recommendedName>
        <fullName evidence="5 9">Uracil-DNA glycosylase</fullName>
        <shortName evidence="9">UDG</shortName>
        <ecNumber evidence="4 9">3.2.2.27</ecNumber>
    </recommendedName>
</protein>
<feature type="domain" description="Uracil-DNA glycosylase-like" evidence="12">
    <location>
        <begin position="50"/>
        <end position="210"/>
    </location>
</feature>
<evidence type="ECO:0000256" key="10">
    <source>
        <dbReference type="PROSITE-ProRule" id="PRU10072"/>
    </source>
</evidence>
<dbReference type="EC" id="3.2.2.27" evidence="4 9"/>
<gene>
    <name evidence="9" type="primary">ung</name>
    <name evidence="13" type="ORF">VN24_19805</name>
</gene>
<dbReference type="STRING" id="1126833.VN24_19805"/>
<comment type="similarity">
    <text evidence="3 9 11">Belongs to the uracil-DNA glycosylase (UDG) superfamily. UNG family.</text>
</comment>
<evidence type="ECO:0000256" key="9">
    <source>
        <dbReference type="HAMAP-Rule" id="MF_00148"/>
    </source>
</evidence>
<dbReference type="GO" id="GO:0097510">
    <property type="term" value="P:base-excision repair, AP site formation via deaminated base removal"/>
    <property type="evidence" value="ECO:0007669"/>
    <property type="project" value="TreeGrafter"/>
</dbReference>
<dbReference type="SMART" id="SM00986">
    <property type="entry name" value="UDG"/>
    <property type="match status" value="1"/>
</dbReference>
<dbReference type="KEGG" id="pbj:VN24_19805"/>
<proteinExistence type="inferred from homology"/>
<dbReference type="Gene3D" id="3.40.470.10">
    <property type="entry name" value="Uracil-DNA glycosylase-like domain"/>
    <property type="match status" value="1"/>
</dbReference>
<evidence type="ECO:0000256" key="11">
    <source>
        <dbReference type="RuleBase" id="RU003780"/>
    </source>
</evidence>
<reference evidence="13 14" key="1">
    <citation type="journal article" date="2015" name="J. Biotechnol.">
        <title>Complete genome sequence of Paenibacillus beijingensis 7188(T) (=DSM 24997(T)), a novel rhizobacterium from jujube garden soil.</title>
        <authorList>
            <person name="Kwak Y."/>
            <person name="Shin J.H."/>
        </authorList>
    </citation>
    <scope>NUCLEOTIDE SEQUENCE [LARGE SCALE GENOMIC DNA]</scope>
    <source>
        <strain evidence="13 14">DSM 24997</strain>
    </source>
</reference>
<comment type="catalytic activity">
    <reaction evidence="1 9 11">
        <text>Hydrolyzes single-stranded DNA or mismatched double-stranded DNA and polynucleotides, releasing free uracil.</text>
        <dbReference type="EC" id="3.2.2.27"/>
    </reaction>
</comment>
<dbReference type="PANTHER" id="PTHR11264:SF0">
    <property type="entry name" value="URACIL-DNA GLYCOSYLASE"/>
    <property type="match status" value="1"/>
</dbReference>
<dbReference type="PROSITE" id="PS00130">
    <property type="entry name" value="U_DNA_GLYCOSYLASE"/>
    <property type="match status" value="1"/>
</dbReference>
<dbReference type="PANTHER" id="PTHR11264">
    <property type="entry name" value="URACIL-DNA GLYCOSYLASE"/>
    <property type="match status" value="1"/>
</dbReference>
<keyword evidence="9" id="KW-0963">Cytoplasm</keyword>
<dbReference type="HAMAP" id="MF_00148">
    <property type="entry name" value="UDG"/>
    <property type="match status" value="1"/>
</dbReference>
<evidence type="ECO:0000256" key="2">
    <source>
        <dbReference type="ARBA" id="ARBA00002631"/>
    </source>
</evidence>
<dbReference type="Pfam" id="PF03167">
    <property type="entry name" value="UDG"/>
    <property type="match status" value="1"/>
</dbReference>
<dbReference type="InterPro" id="IPR036895">
    <property type="entry name" value="Uracil-DNA_glycosylase-like_sf"/>
</dbReference>
<evidence type="ECO:0000256" key="6">
    <source>
        <dbReference type="ARBA" id="ARBA00022763"/>
    </source>
</evidence>
<evidence type="ECO:0000256" key="7">
    <source>
        <dbReference type="ARBA" id="ARBA00022801"/>
    </source>
</evidence>
<dbReference type="InterPro" id="IPR005122">
    <property type="entry name" value="Uracil-DNA_glycosylase-like"/>
</dbReference>
<dbReference type="NCBIfam" id="TIGR00628">
    <property type="entry name" value="ung"/>
    <property type="match status" value="1"/>
</dbReference>
<evidence type="ECO:0000313" key="14">
    <source>
        <dbReference type="Proteomes" id="UP000032633"/>
    </source>
</evidence>
<dbReference type="HOGENOM" id="CLU_032162_3_1_9"/>
<keyword evidence="14" id="KW-1185">Reference proteome</keyword>
<dbReference type="FunFam" id="3.40.470.10:FF:000001">
    <property type="entry name" value="Uracil-DNA glycosylase"/>
    <property type="match status" value="1"/>
</dbReference>
<dbReference type="GO" id="GO:0004844">
    <property type="term" value="F:uracil DNA N-glycosylase activity"/>
    <property type="evidence" value="ECO:0007669"/>
    <property type="project" value="UniProtKB-UniRule"/>
</dbReference>
<dbReference type="NCBIfam" id="NF003589">
    <property type="entry name" value="PRK05254.1-2"/>
    <property type="match status" value="1"/>
</dbReference>
<dbReference type="NCBIfam" id="NF003588">
    <property type="entry name" value="PRK05254.1-1"/>
    <property type="match status" value="1"/>
</dbReference>
<evidence type="ECO:0000256" key="3">
    <source>
        <dbReference type="ARBA" id="ARBA00008184"/>
    </source>
</evidence>
<dbReference type="AlphaFoldDB" id="A0A0D5NN14"/>
<dbReference type="SMART" id="SM00987">
    <property type="entry name" value="UreE_C"/>
    <property type="match status" value="1"/>
</dbReference>
<comment type="function">
    <text evidence="2 9 11">Excises uracil residues from the DNA which can arise as a result of misincorporation of dUMP residues by DNA polymerase or due to deamination of cytosine.</text>
</comment>
<evidence type="ECO:0000313" key="13">
    <source>
        <dbReference type="EMBL" id="AJY76402.1"/>
    </source>
</evidence>
<evidence type="ECO:0000259" key="12">
    <source>
        <dbReference type="SMART" id="SM00986"/>
    </source>
</evidence>
<dbReference type="InterPro" id="IPR002043">
    <property type="entry name" value="UDG_fam1"/>
</dbReference>
<reference evidence="14" key="2">
    <citation type="submission" date="2015-03" db="EMBL/GenBank/DDBJ databases">
        <title>Genome sequence of Paenibacillus beijingensis strain DSM 24997T.</title>
        <authorList>
            <person name="Kwak Y."/>
            <person name="Shin J.-H."/>
        </authorList>
    </citation>
    <scope>NUCLEOTIDE SEQUENCE [LARGE SCALE GENOMIC DNA]</scope>
    <source>
        <strain evidence="14">DSM 24997</strain>
    </source>
</reference>
<evidence type="ECO:0000256" key="4">
    <source>
        <dbReference type="ARBA" id="ARBA00012030"/>
    </source>
</evidence>
<comment type="subcellular location">
    <subcellularLocation>
        <location evidence="9">Cytoplasm</location>
    </subcellularLocation>
</comment>
<accession>A0A0D5NN14</accession>
<dbReference type="OrthoDB" id="9804372at2"/>
<dbReference type="EMBL" id="CP011058">
    <property type="protein sequence ID" value="AJY76402.1"/>
    <property type="molecule type" value="Genomic_DNA"/>
</dbReference>
<keyword evidence="6 9" id="KW-0227">DNA damage</keyword>
<dbReference type="CDD" id="cd10027">
    <property type="entry name" value="UDG-F1-like"/>
    <property type="match status" value="1"/>
</dbReference>
<dbReference type="SUPFAM" id="SSF52141">
    <property type="entry name" value="Uracil-DNA glycosylase-like"/>
    <property type="match status" value="1"/>
</dbReference>
<dbReference type="RefSeq" id="WP_045671829.1">
    <property type="nucleotide sequence ID" value="NZ_CP011058.1"/>
</dbReference>
<sequence>MTAIFHNDWGAVLDNELKEPYYRELRSVLADKYRTRTVYPDMHHIFNALHYTSLADTKIVILGQDPYHGPRQAHGLSFSVQPGVKIPPSLQNIFKELREDIGCPIPGSGDLTAWAKRGVLLLNTVLTVEAGAAASHQGIGWEQFTDRIISVLNERKEPVVFILWGKHAQEKAAFIDKSRHCVIASPHPSPFAAHRGFFGSRPFSRANAFLRSIGREEIQWCLSSSSAVLQGDETDNGQASGIG</sequence>
<evidence type="ECO:0000256" key="1">
    <source>
        <dbReference type="ARBA" id="ARBA00001400"/>
    </source>
</evidence>
<dbReference type="PATRIC" id="fig|1126833.4.peg.4361"/>
<dbReference type="InterPro" id="IPR018085">
    <property type="entry name" value="Ura-DNA_Glyclase_AS"/>
</dbReference>
<name>A0A0D5NN14_9BACL</name>
<organism evidence="13 14">
    <name type="scientific">Paenibacillus beijingensis</name>
    <dbReference type="NCBI Taxonomy" id="1126833"/>
    <lineage>
        <taxon>Bacteria</taxon>
        <taxon>Bacillati</taxon>
        <taxon>Bacillota</taxon>
        <taxon>Bacilli</taxon>
        <taxon>Bacillales</taxon>
        <taxon>Paenibacillaceae</taxon>
        <taxon>Paenibacillus</taxon>
    </lineage>
</organism>
<feature type="active site" description="Proton acceptor" evidence="9 10">
    <location>
        <position position="65"/>
    </location>
</feature>
<keyword evidence="8 9" id="KW-0234">DNA repair</keyword>
<evidence type="ECO:0000256" key="8">
    <source>
        <dbReference type="ARBA" id="ARBA00023204"/>
    </source>
</evidence>
<keyword evidence="7 9" id="KW-0378">Hydrolase</keyword>
<dbReference type="NCBIfam" id="NF003592">
    <property type="entry name" value="PRK05254.1-5"/>
    <property type="match status" value="1"/>
</dbReference>